<comment type="caution">
    <text evidence="1">The sequence shown here is derived from an EMBL/GenBank/DDBJ whole genome shotgun (WGS) entry which is preliminary data.</text>
</comment>
<dbReference type="Proteomes" id="UP001057402">
    <property type="component" value="Chromosome 12"/>
</dbReference>
<organism evidence="1 2">
    <name type="scientific">Melastoma candidum</name>
    <dbReference type="NCBI Taxonomy" id="119954"/>
    <lineage>
        <taxon>Eukaryota</taxon>
        <taxon>Viridiplantae</taxon>
        <taxon>Streptophyta</taxon>
        <taxon>Embryophyta</taxon>
        <taxon>Tracheophyta</taxon>
        <taxon>Spermatophyta</taxon>
        <taxon>Magnoliopsida</taxon>
        <taxon>eudicotyledons</taxon>
        <taxon>Gunneridae</taxon>
        <taxon>Pentapetalae</taxon>
        <taxon>rosids</taxon>
        <taxon>malvids</taxon>
        <taxon>Myrtales</taxon>
        <taxon>Melastomataceae</taxon>
        <taxon>Melastomatoideae</taxon>
        <taxon>Melastomateae</taxon>
        <taxon>Melastoma</taxon>
    </lineage>
</organism>
<keyword evidence="2" id="KW-1185">Reference proteome</keyword>
<evidence type="ECO:0000313" key="1">
    <source>
        <dbReference type="EMBL" id="KAI4303722.1"/>
    </source>
</evidence>
<accession>A0ACB9L253</accession>
<name>A0ACB9L253_9MYRT</name>
<dbReference type="EMBL" id="CM042891">
    <property type="protein sequence ID" value="KAI4303722.1"/>
    <property type="molecule type" value="Genomic_DNA"/>
</dbReference>
<protein>
    <submittedName>
        <fullName evidence="1">Uncharacterized protein</fullName>
    </submittedName>
</protein>
<evidence type="ECO:0000313" key="2">
    <source>
        <dbReference type="Proteomes" id="UP001057402"/>
    </source>
</evidence>
<gene>
    <name evidence="1" type="ORF">MLD38_039320</name>
</gene>
<proteinExistence type="predicted"/>
<sequence>MKIQPVDFEVGEGETKPAAAKSRLKRLLERQFTSMLRIPSLEKLPSLEKVSSDEEMVEIEPSSVFLRKMVRNYLEESNCDKNPALVRYGGRNRCNCFNGNGSDSSDDEVDFFCGYGSKSSECKCDLDILKGLVICSSANERNLLEDVAQTMEKQRACKWKDLFPASGLLGIVDELVAIGYDASVHKCCWAKSLSTPAGEYESISVVIQGEKIVVDVDFRSQFEIARPTKKYKSILSSLPAIFVGKEDRLGKIIAIVLEATKQSLKKRGMPIPPWRKTEYIRAKWFSKPLPRLAPSEEETSKVTERDHHGEFPDPPPLFFAEAKPKSVQMGVARVSGLTSVIEA</sequence>
<reference evidence="2" key="1">
    <citation type="journal article" date="2023" name="Front. Plant Sci.">
        <title>Chromosomal-level genome assembly of Melastoma candidum provides insights into trichome evolution.</title>
        <authorList>
            <person name="Zhong Y."/>
            <person name="Wu W."/>
            <person name="Sun C."/>
            <person name="Zou P."/>
            <person name="Liu Y."/>
            <person name="Dai S."/>
            <person name="Zhou R."/>
        </authorList>
    </citation>
    <scope>NUCLEOTIDE SEQUENCE [LARGE SCALE GENOMIC DNA]</scope>
</reference>